<evidence type="ECO:0000313" key="2">
    <source>
        <dbReference type="Proteomes" id="UP000198287"/>
    </source>
</evidence>
<organism evidence="1 2">
    <name type="scientific">Folsomia candida</name>
    <name type="common">Springtail</name>
    <dbReference type="NCBI Taxonomy" id="158441"/>
    <lineage>
        <taxon>Eukaryota</taxon>
        <taxon>Metazoa</taxon>
        <taxon>Ecdysozoa</taxon>
        <taxon>Arthropoda</taxon>
        <taxon>Hexapoda</taxon>
        <taxon>Collembola</taxon>
        <taxon>Entomobryomorpha</taxon>
        <taxon>Isotomoidea</taxon>
        <taxon>Isotomidae</taxon>
        <taxon>Proisotominae</taxon>
        <taxon>Folsomia</taxon>
    </lineage>
</organism>
<dbReference type="AlphaFoldDB" id="A0A226ENW5"/>
<name>A0A226ENW5_FOLCA</name>
<dbReference type="Proteomes" id="UP000198287">
    <property type="component" value="Unassembled WGS sequence"/>
</dbReference>
<keyword evidence="2" id="KW-1185">Reference proteome</keyword>
<evidence type="ECO:0000313" key="1">
    <source>
        <dbReference type="EMBL" id="OXA58491.1"/>
    </source>
</evidence>
<gene>
    <name evidence="1" type="ORF">Fcan01_07948</name>
</gene>
<reference evidence="1 2" key="1">
    <citation type="submission" date="2015-12" db="EMBL/GenBank/DDBJ databases">
        <title>The genome of Folsomia candida.</title>
        <authorList>
            <person name="Faddeeva A."/>
            <person name="Derks M.F."/>
            <person name="Anvar Y."/>
            <person name="Smit S."/>
            <person name="Van Straalen N."/>
            <person name="Roelofs D."/>
        </authorList>
    </citation>
    <scope>NUCLEOTIDE SEQUENCE [LARGE SCALE GENOMIC DNA]</scope>
    <source>
        <strain evidence="1 2">VU population</strain>
        <tissue evidence="1">Whole body</tissue>
    </source>
</reference>
<proteinExistence type="predicted"/>
<accession>A0A226ENW5</accession>
<dbReference type="EMBL" id="LNIX01000003">
    <property type="protein sequence ID" value="OXA58491.1"/>
    <property type="molecule type" value="Genomic_DNA"/>
</dbReference>
<sequence length="125" mass="14590">MSLRQSQNGSSNALVCFFDYFRVTTMLYTVHKPSNAKVPSDSAPELICGRSRPESRLFPVRKRSLFDYTTFHVVYMFLPVRVVMEMALSFVTSLLENLEKVENRYLRERKLESIDAFIVELLDRV</sequence>
<comment type="caution">
    <text evidence="1">The sequence shown here is derived from an EMBL/GenBank/DDBJ whole genome shotgun (WGS) entry which is preliminary data.</text>
</comment>
<protein>
    <submittedName>
        <fullName evidence="1">Uncharacterized protein</fullName>
    </submittedName>
</protein>